<reference evidence="1" key="1">
    <citation type="submission" date="2024-06" db="EMBL/GenBank/DDBJ databases">
        <title>The genome sequences of Kitasatospora sp. strain HUAS MG31.</title>
        <authorList>
            <person name="Mo P."/>
        </authorList>
    </citation>
    <scope>NUCLEOTIDE SEQUENCE</scope>
    <source>
        <strain evidence="1">HUAS MG31</strain>
    </source>
</reference>
<dbReference type="InterPro" id="IPR011009">
    <property type="entry name" value="Kinase-like_dom_sf"/>
</dbReference>
<protein>
    <submittedName>
        <fullName evidence="1">Aminoglycoside phosphotransferase family protein</fullName>
    </submittedName>
</protein>
<dbReference type="GO" id="GO:0016773">
    <property type="term" value="F:phosphotransferase activity, alcohol group as acceptor"/>
    <property type="evidence" value="ECO:0007669"/>
    <property type="project" value="InterPro"/>
</dbReference>
<dbReference type="GO" id="GO:0019748">
    <property type="term" value="P:secondary metabolic process"/>
    <property type="evidence" value="ECO:0007669"/>
    <property type="project" value="InterPro"/>
</dbReference>
<dbReference type="InterPro" id="IPR006748">
    <property type="entry name" value="NH2Glyco/OHUrea_AB-resist_kin"/>
</dbReference>
<dbReference type="SUPFAM" id="SSF56112">
    <property type="entry name" value="Protein kinase-like (PK-like)"/>
    <property type="match status" value="1"/>
</dbReference>
<sequence length="307" mass="33525">MSAQPGQISIPERLTETVRAAQGEAGLAWLAALPQRFADHLARWGLVLERICEPGGRLSLVGYVHREDDLSPAVLKAALPTPATEQEHAALRQWAGRGAALLLNADPAQGVLLLERLHGDIPLRSLAEAKAMLEATSLLRRLWVPPDEGHRFVSVRTRVEELSELLRERLPAAPAEVRPLAQEALETAAGLLDSEPEQLLLHGDFHHGNVLAADRAPWLAVSPQPLVGERAFDLARLVRDRMDTLAGSPGPQSAVRRRLHQLADAVDVDRDRLRGWTLFRTTEAGLTAHAAGHTPTAELALEFATWL</sequence>
<dbReference type="KEGG" id="kcm:ABWK59_12470"/>
<dbReference type="Gene3D" id="3.90.1200.10">
    <property type="match status" value="1"/>
</dbReference>
<accession>A0AAU8JWJ3</accession>
<dbReference type="Pfam" id="PF04655">
    <property type="entry name" value="APH_6_hur"/>
    <property type="match status" value="1"/>
</dbReference>
<dbReference type="RefSeq" id="WP_354640516.1">
    <property type="nucleotide sequence ID" value="NZ_CP159872.1"/>
</dbReference>
<organism evidence="1">
    <name type="scientific">Kitasatospora camelliae</name>
    <dbReference type="NCBI Taxonomy" id="3156397"/>
    <lineage>
        <taxon>Bacteria</taxon>
        <taxon>Bacillati</taxon>
        <taxon>Actinomycetota</taxon>
        <taxon>Actinomycetes</taxon>
        <taxon>Kitasatosporales</taxon>
        <taxon>Streptomycetaceae</taxon>
        <taxon>Kitasatospora</taxon>
    </lineage>
</organism>
<proteinExistence type="predicted"/>
<dbReference type="AlphaFoldDB" id="A0AAU8JWJ3"/>
<name>A0AAU8JWJ3_9ACTN</name>
<dbReference type="EMBL" id="CP159872">
    <property type="protein sequence ID" value="XCM79681.1"/>
    <property type="molecule type" value="Genomic_DNA"/>
</dbReference>
<evidence type="ECO:0000313" key="1">
    <source>
        <dbReference type="EMBL" id="XCM79681.1"/>
    </source>
</evidence>
<gene>
    <name evidence="1" type="ORF">ABWK59_12470</name>
</gene>